<accession>A0ABS6A2Q7</accession>
<feature type="compositionally biased region" description="Polar residues" evidence="1">
    <location>
        <begin position="1"/>
        <end position="17"/>
    </location>
</feature>
<proteinExistence type="predicted"/>
<gene>
    <name evidence="2" type="ORF">HAP95_13575</name>
</gene>
<evidence type="ECO:0000313" key="2">
    <source>
        <dbReference type="EMBL" id="MBU2761163.1"/>
    </source>
</evidence>
<name>A0ABS6A2Q7_9PROT</name>
<feature type="compositionally biased region" description="Polar residues" evidence="1">
    <location>
        <begin position="60"/>
        <end position="71"/>
    </location>
</feature>
<keyword evidence="3" id="KW-1185">Reference proteome</keyword>
<feature type="region of interest" description="Disordered" evidence="1">
    <location>
        <begin position="1"/>
        <end position="20"/>
    </location>
</feature>
<feature type="compositionally biased region" description="Acidic residues" evidence="1">
    <location>
        <begin position="76"/>
        <end position="88"/>
    </location>
</feature>
<comment type="caution">
    <text evidence="2">The sequence shown here is derived from an EMBL/GenBank/DDBJ whole genome shotgun (WGS) entry which is preliminary data.</text>
</comment>
<sequence>MSAQDKNNPGKPSQNWGQDLDYQMQEAPKVNEMTVAMEKMEKTEISRGKIPLNDQITQGMQGLHGETSNLLATASETEDEEPEQAPEK</sequence>
<dbReference type="RefSeq" id="WP_215884690.1">
    <property type="nucleotide sequence ID" value="NZ_JAAOMP010000151.1"/>
</dbReference>
<reference evidence="2 3" key="1">
    <citation type="journal article" date="2021" name="ISME J.">
        <title>Genomic evolution of the class Acidithiobacillia: deep-branching Proteobacteria living in extreme acidic conditions.</title>
        <authorList>
            <person name="Moya-Beltran A."/>
            <person name="Beard S."/>
            <person name="Rojas-Villalobos C."/>
            <person name="Issotta F."/>
            <person name="Gallardo Y."/>
            <person name="Ulloa R."/>
            <person name="Giaveno A."/>
            <person name="Degli Esposti M."/>
            <person name="Johnson D.B."/>
            <person name="Quatrini R."/>
        </authorList>
    </citation>
    <scope>NUCLEOTIDE SEQUENCE [LARGE SCALE GENOMIC DNA]</scope>
    <source>
        <strain evidence="2 3">RW2</strain>
    </source>
</reference>
<organism evidence="2 3">
    <name type="scientific">Acidithiobacillus sulfurivorans</name>
    <dbReference type="NCBI Taxonomy" id="1958756"/>
    <lineage>
        <taxon>Bacteria</taxon>
        <taxon>Pseudomonadati</taxon>
        <taxon>Pseudomonadota</taxon>
        <taxon>Acidithiobacillia</taxon>
        <taxon>Acidithiobacillales</taxon>
        <taxon>Acidithiobacillaceae</taxon>
        <taxon>Acidithiobacillus</taxon>
    </lineage>
</organism>
<dbReference type="EMBL" id="JAAOMP010000151">
    <property type="protein sequence ID" value="MBU2761163.1"/>
    <property type="molecule type" value="Genomic_DNA"/>
</dbReference>
<dbReference type="Proteomes" id="UP000755654">
    <property type="component" value="Unassembled WGS sequence"/>
</dbReference>
<evidence type="ECO:0000256" key="1">
    <source>
        <dbReference type="SAM" id="MobiDB-lite"/>
    </source>
</evidence>
<protein>
    <submittedName>
        <fullName evidence="2">Uncharacterized protein</fullName>
    </submittedName>
</protein>
<feature type="region of interest" description="Disordered" evidence="1">
    <location>
        <begin position="60"/>
        <end position="88"/>
    </location>
</feature>
<evidence type="ECO:0000313" key="3">
    <source>
        <dbReference type="Proteomes" id="UP000755654"/>
    </source>
</evidence>